<sequence length="296" mass="32530">MTPFKRKALRVYSKGTRTGALRRFLKWGFDPSLRVQVTRWKISPAKWTAGQMRIVILSDIHASAPFMMPRHIRKYVRRANALAPDLILLPGDFAYGVLPGFKRPSRQAVVDELTALNAPLGVYAVMGNHDWKEDEEMEDISSGPPQIARLLEAAGIPVLENKAIKISRDDGDFWLAGLGDQRAFKKDGEMIGSDDLPGTMAQIGDDECPAIMMAHEPDGFVDMDEKIALTISGHTHGGQMTFFGKVLGVPSKYGTRYAYGHVHEDQGDLIVTSGLGCAVFPLRLGVVPEIGVVELS</sequence>
<evidence type="ECO:0000313" key="4">
    <source>
        <dbReference type="EMBL" id="QIK41002.1"/>
    </source>
</evidence>
<evidence type="ECO:0000256" key="2">
    <source>
        <dbReference type="ARBA" id="ARBA00022801"/>
    </source>
</evidence>
<dbReference type="GO" id="GO:0016020">
    <property type="term" value="C:membrane"/>
    <property type="evidence" value="ECO:0007669"/>
    <property type="project" value="GOC"/>
</dbReference>
<accession>A0A6G7VM43</accession>
<dbReference type="PANTHER" id="PTHR31302">
    <property type="entry name" value="TRANSMEMBRANE PROTEIN WITH METALLOPHOSPHOESTERASE DOMAIN-RELATED"/>
    <property type="match status" value="1"/>
</dbReference>
<dbReference type="RefSeq" id="WP_166191057.1">
    <property type="nucleotide sequence ID" value="NZ_CP049811.1"/>
</dbReference>
<dbReference type="CDD" id="cd07385">
    <property type="entry name" value="MPP_YkuE_C"/>
    <property type="match status" value="1"/>
</dbReference>
<dbReference type="InterPro" id="IPR004843">
    <property type="entry name" value="Calcineurin-like_PHP"/>
</dbReference>
<evidence type="ECO:0000259" key="3">
    <source>
        <dbReference type="Pfam" id="PF00149"/>
    </source>
</evidence>
<dbReference type="InterPro" id="IPR051158">
    <property type="entry name" value="Metallophosphoesterase_sf"/>
</dbReference>
<feature type="domain" description="Calcineurin-like phosphoesterase" evidence="3">
    <location>
        <begin position="52"/>
        <end position="237"/>
    </location>
</feature>
<dbReference type="AlphaFoldDB" id="A0A6G7VM43"/>
<dbReference type="Proteomes" id="UP000500791">
    <property type="component" value="Chromosome"/>
</dbReference>
<dbReference type="GO" id="GO:0046872">
    <property type="term" value="F:metal ion binding"/>
    <property type="evidence" value="ECO:0007669"/>
    <property type="project" value="UniProtKB-KW"/>
</dbReference>
<dbReference type="SUPFAM" id="SSF56300">
    <property type="entry name" value="Metallo-dependent phosphatases"/>
    <property type="match status" value="1"/>
</dbReference>
<name>A0A6G7VM43_9RHOB</name>
<dbReference type="KEGG" id="mon:G8E03_09605"/>
<dbReference type="Pfam" id="PF00149">
    <property type="entry name" value="Metallophos"/>
    <property type="match status" value="1"/>
</dbReference>
<dbReference type="EMBL" id="CP049811">
    <property type="protein sequence ID" value="QIK41002.1"/>
    <property type="molecule type" value="Genomic_DNA"/>
</dbReference>
<dbReference type="GO" id="GO:0008758">
    <property type="term" value="F:UDP-2,3-diacylglucosamine hydrolase activity"/>
    <property type="evidence" value="ECO:0007669"/>
    <property type="project" value="TreeGrafter"/>
</dbReference>
<dbReference type="PANTHER" id="PTHR31302:SF31">
    <property type="entry name" value="PHOSPHODIESTERASE YAEI"/>
    <property type="match status" value="1"/>
</dbReference>
<protein>
    <submittedName>
        <fullName evidence="4">Metallophosphoesterase</fullName>
    </submittedName>
</protein>
<proteinExistence type="predicted"/>
<keyword evidence="5" id="KW-1185">Reference proteome</keyword>
<organism evidence="4 5">
    <name type="scientific">Pontivivens nitratireducens</name>
    <dbReference type="NCBI Taxonomy" id="2758038"/>
    <lineage>
        <taxon>Bacteria</taxon>
        <taxon>Pseudomonadati</taxon>
        <taxon>Pseudomonadota</taxon>
        <taxon>Alphaproteobacteria</taxon>
        <taxon>Rhodobacterales</taxon>
        <taxon>Paracoccaceae</taxon>
        <taxon>Pontivivens</taxon>
    </lineage>
</organism>
<evidence type="ECO:0000256" key="1">
    <source>
        <dbReference type="ARBA" id="ARBA00022723"/>
    </source>
</evidence>
<dbReference type="InterPro" id="IPR029052">
    <property type="entry name" value="Metallo-depent_PP-like"/>
</dbReference>
<keyword evidence="2" id="KW-0378">Hydrolase</keyword>
<reference evidence="4 5" key="1">
    <citation type="submission" date="2020-03" db="EMBL/GenBank/DDBJ databases">
        <title>Complete genome sequence of Monaibacterium sp. ALG8 with diverse plasmids.</title>
        <authorList>
            <person name="Sun C."/>
        </authorList>
    </citation>
    <scope>NUCLEOTIDE SEQUENCE [LARGE SCALE GENOMIC DNA]</scope>
    <source>
        <strain evidence="4 5">ALG8</strain>
    </source>
</reference>
<dbReference type="GO" id="GO:0009245">
    <property type="term" value="P:lipid A biosynthetic process"/>
    <property type="evidence" value="ECO:0007669"/>
    <property type="project" value="TreeGrafter"/>
</dbReference>
<keyword evidence="1" id="KW-0479">Metal-binding</keyword>
<gene>
    <name evidence="4" type="ORF">G8E03_09605</name>
</gene>
<dbReference type="Gene3D" id="3.60.21.10">
    <property type="match status" value="1"/>
</dbReference>
<evidence type="ECO:0000313" key="5">
    <source>
        <dbReference type="Proteomes" id="UP000500791"/>
    </source>
</evidence>